<evidence type="ECO:0000313" key="1">
    <source>
        <dbReference type="EMBL" id="ARU04983.1"/>
    </source>
</evidence>
<reference evidence="1 2" key="1">
    <citation type="submission" date="2017-05" db="EMBL/GenBank/DDBJ databases">
        <authorList>
            <person name="Song R."/>
            <person name="Chenine A.L."/>
            <person name="Ruprecht R.M."/>
        </authorList>
    </citation>
    <scope>NUCLEOTIDE SEQUENCE [LARGE SCALE GENOMIC DNA]</scope>
    <source>
        <strain evidence="1 2">DSM 26136</strain>
    </source>
</reference>
<organism evidence="1 2">
    <name type="scientific">Comamonas serinivorans</name>
    <dbReference type="NCBI Taxonomy" id="1082851"/>
    <lineage>
        <taxon>Bacteria</taxon>
        <taxon>Pseudomonadati</taxon>
        <taxon>Pseudomonadota</taxon>
        <taxon>Betaproteobacteria</taxon>
        <taxon>Burkholderiales</taxon>
        <taxon>Comamonadaceae</taxon>
        <taxon>Comamonas</taxon>
    </lineage>
</organism>
<dbReference type="CDD" id="cd02440">
    <property type="entry name" value="AdoMet_MTases"/>
    <property type="match status" value="1"/>
</dbReference>
<dbReference type="KEGG" id="cser:CCO03_10075"/>
<proteinExistence type="predicted"/>
<dbReference type="EMBL" id="CP021455">
    <property type="protein sequence ID" value="ARU04983.1"/>
    <property type="molecule type" value="Genomic_DNA"/>
</dbReference>
<dbReference type="Proteomes" id="UP000196138">
    <property type="component" value="Chromosome"/>
</dbReference>
<dbReference type="RefSeq" id="WP_087280626.1">
    <property type="nucleotide sequence ID" value="NZ_CP021455.1"/>
</dbReference>
<gene>
    <name evidence="1" type="ORF">CCO03_10075</name>
</gene>
<keyword evidence="2" id="KW-1185">Reference proteome</keyword>
<sequence>MSAVPHHSRAAPRGYRQPLHLALTEQASDWYRAGGRFAHGFAKGKLGRDPLFIDMLRHGMFPAKGRFLDLGCGQAVFAAWLLAAQAHADAGRWPADWPPPPQVTQLLGLELMPSDVARAHAALAQFSPRIVIEQGDVTQAAFPACEVVTILDVLHYFDHNRQRDVLTRVHQALTPGGVLVARVGDAAAGWRFELSRKVDQWVTFVRGHGWSQLHCRSVADWQALLQDIGFEVQVMASVGGPPFANTFLVARRPQGAVA</sequence>
<evidence type="ECO:0008006" key="3">
    <source>
        <dbReference type="Google" id="ProtNLM"/>
    </source>
</evidence>
<evidence type="ECO:0000313" key="2">
    <source>
        <dbReference type="Proteomes" id="UP000196138"/>
    </source>
</evidence>
<dbReference type="Gene3D" id="3.40.50.150">
    <property type="entry name" value="Vaccinia Virus protein VP39"/>
    <property type="match status" value="1"/>
</dbReference>
<protein>
    <recommendedName>
        <fullName evidence="3">Methyltransferase type 11</fullName>
    </recommendedName>
</protein>
<dbReference type="Pfam" id="PF13489">
    <property type="entry name" value="Methyltransf_23"/>
    <property type="match status" value="1"/>
</dbReference>
<name>A0A1Y0EMW9_9BURK</name>
<dbReference type="InterPro" id="IPR029063">
    <property type="entry name" value="SAM-dependent_MTases_sf"/>
</dbReference>
<dbReference type="OrthoDB" id="9816309at2"/>
<dbReference type="SUPFAM" id="SSF53335">
    <property type="entry name" value="S-adenosyl-L-methionine-dependent methyltransferases"/>
    <property type="match status" value="1"/>
</dbReference>
<dbReference type="AlphaFoldDB" id="A0A1Y0EMW9"/>
<accession>A0A1Y0EMW9</accession>